<dbReference type="GO" id="GO:0006355">
    <property type="term" value="P:regulation of DNA-templated transcription"/>
    <property type="evidence" value="ECO:0007669"/>
    <property type="project" value="InterPro"/>
</dbReference>
<feature type="compositionally biased region" description="Gly residues" evidence="15">
    <location>
        <begin position="357"/>
        <end position="370"/>
    </location>
</feature>
<dbReference type="InterPro" id="IPR036236">
    <property type="entry name" value="Znf_C2H2_sf"/>
</dbReference>
<keyword evidence="6" id="KW-0677">Repeat</keyword>
<dbReference type="Pfam" id="PF00096">
    <property type="entry name" value="zf-C2H2"/>
    <property type="match status" value="7"/>
</dbReference>
<evidence type="ECO:0000313" key="20">
    <source>
        <dbReference type="Proteomes" id="UP000621168"/>
    </source>
</evidence>
<evidence type="ECO:0000259" key="17">
    <source>
        <dbReference type="PROSITE" id="PS50805"/>
    </source>
</evidence>
<dbReference type="PANTHER" id="PTHR16515:SF49">
    <property type="entry name" value="GASTRULA ZINC FINGER PROTEIN XLCGF49.1-LIKE-RELATED"/>
    <property type="match status" value="1"/>
</dbReference>
<dbReference type="GO" id="GO:0008270">
    <property type="term" value="F:zinc ion binding"/>
    <property type="evidence" value="ECO:0007669"/>
    <property type="project" value="UniProtKB-KW"/>
</dbReference>
<protein>
    <submittedName>
        <fullName evidence="19">ZN398 protein</fullName>
    </submittedName>
</protein>
<accession>A0A851LX19</accession>
<evidence type="ECO:0000259" key="16">
    <source>
        <dbReference type="PROSITE" id="PS50157"/>
    </source>
</evidence>
<dbReference type="FunFam" id="3.30.160.60:FF:000410">
    <property type="entry name" value="Zinc finger protein 777"/>
    <property type="match status" value="2"/>
</dbReference>
<feature type="domain" description="C2H2-type" evidence="16">
    <location>
        <begin position="487"/>
        <end position="514"/>
    </location>
</feature>
<evidence type="ECO:0000256" key="8">
    <source>
        <dbReference type="ARBA" id="ARBA00022833"/>
    </source>
</evidence>
<feature type="region of interest" description="Disordered" evidence="15">
    <location>
        <begin position="357"/>
        <end position="406"/>
    </location>
</feature>
<dbReference type="Gene3D" id="3.30.160.60">
    <property type="entry name" value="Classic Zinc Finger"/>
    <property type="match status" value="7"/>
</dbReference>
<dbReference type="SUPFAM" id="SSF109640">
    <property type="entry name" value="KRAB domain (Kruppel-associated box)"/>
    <property type="match status" value="1"/>
</dbReference>
<dbReference type="FunFam" id="3.30.160.60:FF:000617">
    <property type="entry name" value="Zinc finger protein 777"/>
    <property type="match status" value="1"/>
</dbReference>
<dbReference type="PROSITE" id="PS50157">
    <property type="entry name" value="ZINC_FINGER_C2H2_2"/>
    <property type="match status" value="7"/>
</dbReference>
<dbReference type="Pfam" id="PF01352">
    <property type="entry name" value="KRAB"/>
    <property type="match status" value="1"/>
</dbReference>
<keyword evidence="10" id="KW-0805">Transcription regulation</keyword>
<dbReference type="FunFam" id="3.30.160.60:FF:000540">
    <property type="entry name" value="zinc finger protein 263 isoform X1"/>
    <property type="match status" value="1"/>
</dbReference>
<dbReference type="GO" id="GO:0005634">
    <property type="term" value="C:nucleus"/>
    <property type="evidence" value="ECO:0007669"/>
    <property type="project" value="UniProtKB-SubCell"/>
</dbReference>
<evidence type="ECO:0000256" key="5">
    <source>
        <dbReference type="ARBA" id="ARBA00022723"/>
    </source>
</evidence>
<evidence type="ECO:0000256" key="2">
    <source>
        <dbReference type="ARBA" id="ARBA00004123"/>
    </source>
</evidence>
<dbReference type="InterPro" id="IPR036051">
    <property type="entry name" value="KRAB_dom_sf"/>
</dbReference>
<dbReference type="InterPro" id="IPR050331">
    <property type="entry name" value="Zinc_finger"/>
</dbReference>
<feature type="region of interest" description="Disordered" evidence="15">
    <location>
        <begin position="1"/>
        <end position="24"/>
    </location>
</feature>
<feature type="compositionally biased region" description="Pro residues" evidence="15">
    <location>
        <begin position="1"/>
        <end position="14"/>
    </location>
</feature>
<feature type="domain" description="C2H2-type" evidence="16">
    <location>
        <begin position="401"/>
        <end position="428"/>
    </location>
</feature>
<feature type="domain" description="C2H2-type" evidence="16">
    <location>
        <begin position="543"/>
        <end position="570"/>
    </location>
</feature>
<evidence type="ECO:0000256" key="12">
    <source>
        <dbReference type="ARBA" id="ARBA00023163"/>
    </source>
</evidence>
<comment type="caution">
    <text evidence="19">The sequence shown here is derived from an EMBL/GenBank/DDBJ whole genome shotgun (WGS) entry which is preliminary data.</text>
</comment>
<feature type="compositionally biased region" description="Polar residues" evidence="15">
    <location>
        <begin position="281"/>
        <end position="290"/>
    </location>
</feature>
<evidence type="ECO:0000256" key="4">
    <source>
        <dbReference type="ARBA" id="ARBA00022499"/>
    </source>
</evidence>
<evidence type="ECO:0000259" key="18">
    <source>
        <dbReference type="PROSITE" id="PS50806"/>
    </source>
</evidence>
<feature type="compositionally biased region" description="Basic and acidic residues" evidence="15">
    <location>
        <begin position="371"/>
        <end position="380"/>
    </location>
</feature>
<evidence type="ECO:0000256" key="11">
    <source>
        <dbReference type="ARBA" id="ARBA00023125"/>
    </source>
</evidence>
<evidence type="ECO:0000256" key="7">
    <source>
        <dbReference type="ARBA" id="ARBA00022771"/>
    </source>
</evidence>
<feature type="domain" description="C2H2-type" evidence="16">
    <location>
        <begin position="459"/>
        <end position="486"/>
    </location>
</feature>
<dbReference type="FunFam" id="3.30.160.60:FF:001111">
    <property type="entry name" value="Zinc finger protein 92 homolog"/>
    <property type="match status" value="1"/>
</dbReference>
<dbReference type="PANTHER" id="PTHR16515">
    <property type="entry name" value="PR DOMAIN ZINC FINGER PROTEIN"/>
    <property type="match status" value="1"/>
</dbReference>
<dbReference type="FunFam" id="3.30.160.60:FF:002110">
    <property type="entry name" value="Zinc finger protein 1053"/>
    <property type="match status" value="1"/>
</dbReference>
<dbReference type="InterPro" id="IPR001909">
    <property type="entry name" value="KRAB"/>
</dbReference>
<keyword evidence="8" id="KW-0862">Zinc</keyword>
<evidence type="ECO:0000256" key="13">
    <source>
        <dbReference type="ARBA" id="ARBA00023242"/>
    </source>
</evidence>
<evidence type="ECO:0000256" key="14">
    <source>
        <dbReference type="PROSITE-ProRule" id="PRU00042"/>
    </source>
</evidence>
<dbReference type="AlphaFoldDB" id="A0A851LX19"/>
<evidence type="ECO:0000256" key="10">
    <source>
        <dbReference type="ARBA" id="ARBA00023015"/>
    </source>
</evidence>
<feature type="domain" description="C2H2-type" evidence="16">
    <location>
        <begin position="515"/>
        <end position="542"/>
    </location>
</feature>
<keyword evidence="11" id="KW-0238">DNA-binding</keyword>
<feature type="region of interest" description="Disordered" evidence="15">
    <location>
        <begin position="264"/>
        <end position="321"/>
    </location>
</feature>
<reference evidence="19" key="1">
    <citation type="submission" date="2019-09" db="EMBL/GenBank/DDBJ databases">
        <title>Bird 10,000 Genomes (B10K) Project - Family phase.</title>
        <authorList>
            <person name="Zhang G."/>
        </authorList>
    </citation>
    <scope>NUCLEOTIDE SEQUENCE</scope>
    <source>
        <strain evidence="19">B10K-CU-031-40</strain>
    </source>
</reference>
<dbReference type="InterPro" id="IPR003655">
    <property type="entry name" value="aKRAB"/>
</dbReference>
<evidence type="ECO:0000256" key="15">
    <source>
        <dbReference type="SAM" id="MobiDB-lite"/>
    </source>
</evidence>
<comment type="function">
    <text evidence="1">May be involved in transcriptional regulation.</text>
</comment>
<comment type="subcellular location">
    <subcellularLocation>
        <location evidence="2">Nucleus</location>
    </subcellularLocation>
</comment>
<feature type="domain" description="KRAB" evidence="17">
    <location>
        <begin position="129"/>
        <end position="200"/>
    </location>
</feature>
<feature type="domain" description="C2H2-type" evidence="16">
    <location>
        <begin position="429"/>
        <end position="456"/>
    </location>
</feature>
<dbReference type="Gene3D" id="6.10.140.140">
    <property type="match status" value="1"/>
</dbReference>
<evidence type="ECO:0000256" key="6">
    <source>
        <dbReference type="ARBA" id="ARBA00022737"/>
    </source>
</evidence>
<dbReference type="PROSITE" id="PS50806">
    <property type="entry name" value="KRAB_RELATED"/>
    <property type="match status" value="1"/>
</dbReference>
<keyword evidence="20" id="KW-1185">Reference proteome</keyword>
<evidence type="ECO:0000256" key="9">
    <source>
        <dbReference type="ARBA" id="ARBA00022843"/>
    </source>
</evidence>
<dbReference type="PROSITE" id="PS50805">
    <property type="entry name" value="KRAB"/>
    <property type="match status" value="1"/>
</dbReference>
<evidence type="ECO:0000256" key="1">
    <source>
        <dbReference type="ARBA" id="ARBA00003767"/>
    </source>
</evidence>
<dbReference type="CDD" id="cd07765">
    <property type="entry name" value="KRAB_A-box"/>
    <property type="match status" value="1"/>
</dbReference>
<keyword evidence="13" id="KW-0539">Nucleus</keyword>
<dbReference type="EMBL" id="WBMX01006829">
    <property type="protein sequence ID" value="NXC20503.1"/>
    <property type="molecule type" value="Genomic_DNA"/>
</dbReference>
<evidence type="ECO:0000313" key="19">
    <source>
        <dbReference type="EMBL" id="NXC20503.1"/>
    </source>
</evidence>
<dbReference type="OrthoDB" id="654211at2759"/>
<feature type="non-terminal residue" evidence="19">
    <location>
        <position position="592"/>
    </location>
</feature>
<dbReference type="SMART" id="SM00355">
    <property type="entry name" value="ZnF_C2H2"/>
    <property type="match status" value="7"/>
</dbReference>
<keyword evidence="9" id="KW-0832">Ubl conjugation</keyword>
<feature type="domain" description="KRAB-related" evidence="18">
    <location>
        <begin position="126"/>
        <end position="190"/>
    </location>
</feature>
<comment type="similarity">
    <text evidence="3">Belongs to the krueppel C2H2-type zinc-finger protein family.</text>
</comment>
<dbReference type="SUPFAM" id="SSF57667">
    <property type="entry name" value="beta-beta-alpha zinc fingers"/>
    <property type="match status" value="4"/>
</dbReference>
<dbReference type="PROSITE" id="PS00028">
    <property type="entry name" value="ZINC_FINGER_C2H2_1"/>
    <property type="match status" value="6"/>
</dbReference>
<feature type="region of interest" description="Disordered" evidence="15">
    <location>
        <begin position="183"/>
        <end position="236"/>
    </location>
</feature>
<proteinExistence type="inferred from homology"/>
<dbReference type="GO" id="GO:0003677">
    <property type="term" value="F:DNA binding"/>
    <property type="evidence" value="ECO:0007669"/>
    <property type="project" value="UniProtKB-KW"/>
</dbReference>
<dbReference type="SMART" id="SM00349">
    <property type="entry name" value="KRAB"/>
    <property type="match status" value="1"/>
</dbReference>
<feature type="non-terminal residue" evidence="19">
    <location>
        <position position="1"/>
    </location>
</feature>
<feature type="domain" description="C2H2-type" evidence="16">
    <location>
        <begin position="571"/>
        <end position="592"/>
    </location>
</feature>
<dbReference type="Proteomes" id="UP000621168">
    <property type="component" value="Unassembled WGS sequence"/>
</dbReference>
<sequence length="592" mass="66680">LQPRCPSPLRPPAGPERTSERETQTAELSLTVVAAVQAVERKVDSHSTRLLDLEGRTGVAEKKLIDCEKTAAELGNQLESKCAALGTLIQEYGLLQRRLENMENLLKNRNFWILRLPPGRKGEVPKVPVTFDDVSVYFNDKEWEKLEEWQKELYKNVMKGNYESLISLDYAISKPGVLSQIEQGEESRVRNEQDLEESEIITDATAGERAARHEGSPGLCSEELLTPRPKCRSGKGLADERFGVQAQLNVETRATGIRVVIKTEELLPEDSPENPELHGMSGQSEGSFQSPDEEAACESPYSSVSPPRDLPGTSLGDSSEYGADFNEIQRVIVHHGSCTGEALGTWLRGRRHVWGAGGPGGAVVGQGKVGKGLDKREGLKPQRTSTRRKPQARPPPPGKPYKCSECESSFSHKSSLSKHQITHVGERPFTCGECRRSFRLQISLIMHQRIHAGKSEMAFLCPQCGKNFTRPSHLLRHQRTHTGERPYQCSQCEKTFSEKSKLTNHYRIHTRERPHACAVCGKGFIRKHHLLEHQRIHTGERPYHCTECGKNFTQKHHLLEHQRAHTGERPYPCTECTKCFRYKQSLKYHLRT</sequence>
<organism evidence="19 20">
    <name type="scientific">Corythaeola cristata</name>
    <name type="common">Great blue turaco</name>
    <dbReference type="NCBI Taxonomy" id="103954"/>
    <lineage>
        <taxon>Eukaryota</taxon>
        <taxon>Metazoa</taxon>
        <taxon>Chordata</taxon>
        <taxon>Craniata</taxon>
        <taxon>Vertebrata</taxon>
        <taxon>Euteleostomi</taxon>
        <taxon>Archelosauria</taxon>
        <taxon>Archosauria</taxon>
        <taxon>Dinosauria</taxon>
        <taxon>Saurischia</taxon>
        <taxon>Theropoda</taxon>
        <taxon>Coelurosauria</taxon>
        <taxon>Aves</taxon>
        <taxon>Neognathae</taxon>
        <taxon>Neoaves</taxon>
        <taxon>Otidimorphae</taxon>
        <taxon>Musophagiformes</taxon>
        <taxon>Musophagidae</taxon>
        <taxon>Corythaeola</taxon>
    </lineage>
</organism>
<gene>
    <name evidence="19" type="primary">Znf398</name>
    <name evidence="19" type="ORF">CORCRI_R00009</name>
</gene>
<name>A0A851LX19_CORCR</name>
<dbReference type="FunFam" id="3.30.160.60:FF:001506">
    <property type="entry name" value="Zinc finger protein"/>
    <property type="match status" value="1"/>
</dbReference>
<dbReference type="InterPro" id="IPR013087">
    <property type="entry name" value="Znf_C2H2_type"/>
</dbReference>
<evidence type="ECO:0000256" key="3">
    <source>
        <dbReference type="ARBA" id="ARBA00006991"/>
    </source>
</evidence>
<keyword evidence="5" id="KW-0479">Metal-binding</keyword>
<keyword evidence="12" id="KW-0804">Transcription</keyword>
<keyword evidence="7 14" id="KW-0863">Zinc-finger</keyword>
<keyword evidence="4" id="KW-1017">Isopeptide bond</keyword>